<dbReference type="Proteomes" id="UP000478052">
    <property type="component" value="Unassembled WGS sequence"/>
</dbReference>
<dbReference type="AlphaFoldDB" id="A0A6G0WL84"/>
<dbReference type="OrthoDB" id="6608877at2759"/>
<reference evidence="1 2" key="1">
    <citation type="submission" date="2019-08" db="EMBL/GenBank/DDBJ databases">
        <title>Whole genome of Aphis craccivora.</title>
        <authorList>
            <person name="Voronova N.V."/>
            <person name="Shulinski R.S."/>
            <person name="Bandarenka Y.V."/>
            <person name="Zhorov D.G."/>
            <person name="Warner D."/>
        </authorList>
    </citation>
    <scope>NUCLEOTIDE SEQUENCE [LARGE SCALE GENOMIC DNA]</scope>
    <source>
        <strain evidence="1">180601</strain>
        <tissue evidence="1">Whole Body</tissue>
    </source>
</reference>
<sequence>GVRLTSAKHPENNNTFFGELKILNSGCQADGPPVESCRIFQRYFQYYKSTWLQGPNADILSVNGVIWRTNNVLEVSHQHLRLHMRNMHQPEPWVFKHRKCLTKKYNLPEGLNTYLSGILADYNLAIDDIQVRELQRQILIDHQRNLNLASRLLAEGHTCTKQVTLNFGVVRPMHISQPFPLSEIQPVVENRQPVNAREFILERWPIVDREINILHLIHGIDDEEEEENIPSPVLSNNTYISFEDLTIEPIISESCYTCHYSTHNLTLQLIVILLNYMGTYSCRLIYTENIAVDNVLRYSGYTYHNDIIELRGAKSTLAYWRPTL</sequence>
<evidence type="ECO:0000313" key="2">
    <source>
        <dbReference type="Proteomes" id="UP000478052"/>
    </source>
</evidence>
<keyword evidence="2" id="KW-1185">Reference proteome</keyword>
<evidence type="ECO:0000313" key="1">
    <source>
        <dbReference type="EMBL" id="KAF0728065.1"/>
    </source>
</evidence>
<name>A0A6G0WL84_APHCR</name>
<gene>
    <name evidence="1" type="ORF">FWK35_00021762</name>
</gene>
<proteinExistence type="predicted"/>
<accession>A0A6G0WL84</accession>
<protein>
    <submittedName>
        <fullName evidence="1">MULE domain-containing protein</fullName>
    </submittedName>
</protein>
<comment type="caution">
    <text evidence="1">The sequence shown here is derived from an EMBL/GenBank/DDBJ whole genome shotgun (WGS) entry which is preliminary data.</text>
</comment>
<dbReference type="EMBL" id="VUJU01008618">
    <property type="protein sequence ID" value="KAF0728065.1"/>
    <property type="molecule type" value="Genomic_DNA"/>
</dbReference>
<organism evidence="1 2">
    <name type="scientific">Aphis craccivora</name>
    <name type="common">Cowpea aphid</name>
    <dbReference type="NCBI Taxonomy" id="307492"/>
    <lineage>
        <taxon>Eukaryota</taxon>
        <taxon>Metazoa</taxon>
        <taxon>Ecdysozoa</taxon>
        <taxon>Arthropoda</taxon>
        <taxon>Hexapoda</taxon>
        <taxon>Insecta</taxon>
        <taxon>Pterygota</taxon>
        <taxon>Neoptera</taxon>
        <taxon>Paraneoptera</taxon>
        <taxon>Hemiptera</taxon>
        <taxon>Sternorrhyncha</taxon>
        <taxon>Aphidomorpha</taxon>
        <taxon>Aphidoidea</taxon>
        <taxon>Aphididae</taxon>
        <taxon>Aphidini</taxon>
        <taxon>Aphis</taxon>
        <taxon>Aphis</taxon>
    </lineage>
</organism>
<feature type="non-terminal residue" evidence="1">
    <location>
        <position position="1"/>
    </location>
</feature>